<dbReference type="InterPro" id="IPR008571">
    <property type="entry name" value="HerA-like"/>
</dbReference>
<gene>
    <name evidence="2" type="ORF">OO17_15495</name>
</gene>
<dbReference type="Gene3D" id="3.40.50.300">
    <property type="entry name" value="P-loop containing nucleotide triphosphate hydrolases"/>
    <property type="match status" value="2"/>
</dbReference>
<protein>
    <submittedName>
        <fullName evidence="2">ATPase</fullName>
    </submittedName>
</protein>
<evidence type="ECO:0000259" key="1">
    <source>
        <dbReference type="Pfam" id="PF01935"/>
    </source>
</evidence>
<sequence>MSSDDRKRAIGKVTSVAADRFVIEMHSGTDNFTVVGFDDIHYVARLGSFLMIPAQSEYVVAEVVGLRERDGPGGSGGNGQLDKASSAKFLDVVPVGMLPLQGVGKFRFGVSIFPSLFADALYALDTELDRIFDTDAAFVPSIGHAGAECVPAEATRFRNLGIGQSVIFEDYQVKVRIDDFFGGHVAVLGNTGSGKSCTVASVLQALFEKPDEHHARGATFVVLDVNGEYHTAFSKLPADIGVERVILDGSAGSGKFRVPHWFLDLSEWELLLQASERTQLPILRMALGLATLFGQNSGAQLNTFRNHILATCITQILGDENQPGAKETRIRGILQRFRTQEINAAKLSQWITVSYGNMPNLQGAYTYLAGADGVSGFIDPDLKFPDYDGTPFDFPALGDAIDLALLYQEAHGNRQIRDYCSQMVTRFKALEERADYAFLRHDAASASEPAAFLASLLGLKAAAGGHTKASQIVIIDMNAVEDEVVELVSAVLARMIFRLLRQADPRNRFPVHLLLEEAHRYVASTPSRYAMDAGRIFERISKEGRKYGLFLLVASQRPSELSKTVLSQCSNFVVHRIQNPDDLSQIRQMTPFISDSVLRRLPSLPKQHALVFGNSVNLPTTFKVRSAWPLPASDDAKIVDLWFHEAGRPSLLKLGPAASDLPDEF</sequence>
<dbReference type="InterPro" id="IPR002789">
    <property type="entry name" value="HerA_central"/>
</dbReference>
<evidence type="ECO:0000313" key="2">
    <source>
        <dbReference type="EMBL" id="KIZ41303.1"/>
    </source>
</evidence>
<dbReference type="AlphaFoldDB" id="A0A0D7EKI6"/>
<dbReference type="CDD" id="cd01127">
    <property type="entry name" value="TrwB_TraG_TraD_VirD4"/>
    <property type="match status" value="1"/>
</dbReference>
<name>A0A0D7EKI6_RHOPL</name>
<feature type="domain" description="Helicase HerA central" evidence="1">
    <location>
        <begin position="162"/>
        <end position="338"/>
    </location>
</feature>
<dbReference type="RefSeq" id="WP_044412694.1">
    <property type="nucleotide sequence ID" value="NZ_JXXE01000305.1"/>
</dbReference>
<dbReference type="EMBL" id="JXXE01000305">
    <property type="protein sequence ID" value="KIZ41303.1"/>
    <property type="molecule type" value="Genomic_DNA"/>
</dbReference>
<accession>A0A0D7EKI6</accession>
<proteinExistence type="predicted"/>
<dbReference type="Pfam" id="PF01935">
    <property type="entry name" value="DUF87"/>
    <property type="match status" value="1"/>
</dbReference>
<dbReference type="Proteomes" id="UP000032515">
    <property type="component" value="Unassembled WGS sequence"/>
</dbReference>
<dbReference type="PANTHER" id="PTHR42957">
    <property type="entry name" value="HELICASE MJ1565-RELATED"/>
    <property type="match status" value="1"/>
</dbReference>
<dbReference type="OrthoDB" id="9806951at2"/>
<dbReference type="PATRIC" id="fig|1076.23.peg.3300"/>
<dbReference type="PANTHER" id="PTHR42957:SF1">
    <property type="entry name" value="HELICASE MJ1565-RELATED"/>
    <property type="match status" value="1"/>
</dbReference>
<evidence type="ECO:0000313" key="3">
    <source>
        <dbReference type="Proteomes" id="UP000032515"/>
    </source>
</evidence>
<dbReference type="InterPro" id="IPR027417">
    <property type="entry name" value="P-loop_NTPase"/>
</dbReference>
<dbReference type="SUPFAM" id="SSF52540">
    <property type="entry name" value="P-loop containing nucleoside triphosphate hydrolases"/>
    <property type="match status" value="1"/>
</dbReference>
<comment type="caution">
    <text evidence="2">The sequence shown here is derived from an EMBL/GenBank/DDBJ whole genome shotgun (WGS) entry which is preliminary data.</text>
</comment>
<reference evidence="2 3" key="1">
    <citation type="submission" date="2014-11" db="EMBL/GenBank/DDBJ databases">
        <title>Genomics and ecophysiology of heterotrophic nitrogen fixing bacteria isolated from estuarine surface water.</title>
        <authorList>
            <person name="Bentzon-Tilia M."/>
            <person name="Severin I."/>
            <person name="Hansen L.H."/>
            <person name="Riemann L."/>
        </authorList>
    </citation>
    <scope>NUCLEOTIDE SEQUENCE [LARGE SCALE GENOMIC DNA]</scope>
    <source>
        <strain evidence="2 3">BAL398</strain>
    </source>
</reference>
<organism evidence="2 3">
    <name type="scientific">Rhodopseudomonas palustris</name>
    <dbReference type="NCBI Taxonomy" id="1076"/>
    <lineage>
        <taxon>Bacteria</taxon>
        <taxon>Pseudomonadati</taxon>
        <taxon>Pseudomonadota</taxon>
        <taxon>Alphaproteobacteria</taxon>
        <taxon>Hyphomicrobiales</taxon>
        <taxon>Nitrobacteraceae</taxon>
        <taxon>Rhodopseudomonas</taxon>
    </lineage>
</organism>